<feature type="domain" description="F-box" evidence="1">
    <location>
        <begin position="12"/>
        <end position="47"/>
    </location>
</feature>
<dbReference type="Gramene" id="TraesCLE_scaffold_095707_01G000100.1">
    <property type="protein sequence ID" value="TraesCLE_scaffold_095707_01G000100.1"/>
    <property type="gene ID" value="TraesCLE_scaffold_095707_01G000100"/>
</dbReference>
<dbReference type="Pfam" id="PF23635">
    <property type="entry name" value="Beta-prop_AT5G49610-like"/>
    <property type="match status" value="1"/>
</dbReference>
<dbReference type="InterPro" id="IPR001810">
    <property type="entry name" value="F-box_dom"/>
</dbReference>
<keyword evidence="4" id="KW-1185">Reference proteome</keyword>
<dbReference type="Gramene" id="TraesCAD_scaffold_074098_01G000100.1">
    <property type="protein sequence ID" value="TraesCAD_scaffold_074098_01G000100.1"/>
    <property type="gene ID" value="TraesCAD_scaffold_074098_01G000100"/>
</dbReference>
<feature type="domain" description="F-box protein AT5G49610-like beta-propeller" evidence="2">
    <location>
        <begin position="184"/>
        <end position="355"/>
    </location>
</feature>
<organism evidence="3">
    <name type="scientific">Triticum aestivum</name>
    <name type="common">Wheat</name>
    <dbReference type="NCBI Taxonomy" id="4565"/>
    <lineage>
        <taxon>Eukaryota</taxon>
        <taxon>Viridiplantae</taxon>
        <taxon>Streptophyta</taxon>
        <taxon>Embryophyta</taxon>
        <taxon>Tracheophyta</taxon>
        <taxon>Spermatophyta</taxon>
        <taxon>Magnoliopsida</taxon>
        <taxon>Liliopsida</taxon>
        <taxon>Poales</taxon>
        <taxon>Poaceae</taxon>
        <taxon>BOP clade</taxon>
        <taxon>Pooideae</taxon>
        <taxon>Triticodae</taxon>
        <taxon>Triticeae</taxon>
        <taxon>Triticinae</taxon>
        <taxon>Triticum</taxon>
    </lineage>
</organism>
<dbReference type="Gramene" id="TraesARI6D03G03626300.1">
    <property type="protein sequence ID" value="TraesARI6D03G03626300.1.CDS1"/>
    <property type="gene ID" value="TraesARI6D03G03626300"/>
</dbReference>
<dbReference type="InterPro" id="IPR036047">
    <property type="entry name" value="F-box-like_dom_sf"/>
</dbReference>
<proteinExistence type="predicted"/>
<dbReference type="AlphaFoldDB" id="A0A3B6QCT4"/>
<dbReference type="InterPro" id="IPR056594">
    <property type="entry name" value="AT5G49610-like_b-prop"/>
</dbReference>
<dbReference type="Gramene" id="TraesJUL6D03G03693770.1">
    <property type="protein sequence ID" value="TraesJUL6D03G03693770.1.CDS1"/>
    <property type="gene ID" value="TraesJUL6D03G03693770"/>
</dbReference>
<dbReference type="Gramene" id="TraesROB_scaffold_070195_01G000100.1">
    <property type="protein sequence ID" value="TraesROB_scaffold_070195_01G000100.1"/>
    <property type="gene ID" value="TraesROB_scaffold_070195_01G000100"/>
</dbReference>
<dbReference type="OrthoDB" id="10285140at2759"/>
<dbReference type="OMA" id="CRCFRIH"/>
<dbReference type="PANTHER" id="PTHR32133">
    <property type="entry name" value="OS07G0120400 PROTEIN"/>
    <property type="match status" value="1"/>
</dbReference>
<protein>
    <submittedName>
        <fullName evidence="3">Uncharacterized protein</fullName>
    </submittedName>
</protein>
<dbReference type="Proteomes" id="UP000019116">
    <property type="component" value="Chromosome 6D"/>
</dbReference>
<accession>A0A3B6QCT4</accession>
<dbReference type="Gramene" id="TraesCS6D03G0129100.1">
    <property type="protein sequence ID" value="TraesCS6D03G0129100.1.CDS1"/>
    <property type="gene ID" value="TraesCS6D03G0129100"/>
</dbReference>
<evidence type="ECO:0000313" key="4">
    <source>
        <dbReference type="Proteomes" id="UP000019116"/>
    </source>
</evidence>
<dbReference type="Pfam" id="PF12937">
    <property type="entry name" value="F-box-like"/>
    <property type="match status" value="1"/>
</dbReference>
<dbReference type="PANTHER" id="PTHR32133:SF320">
    <property type="entry name" value="F-BOX DOMAIN-CONTAINING PROTEIN"/>
    <property type="match status" value="1"/>
</dbReference>
<evidence type="ECO:0000259" key="1">
    <source>
        <dbReference type="Pfam" id="PF12937"/>
    </source>
</evidence>
<dbReference type="SUPFAM" id="SSF81383">
    <property type="entry name" value="F-box domain"/>
    <property type="match status" value="1"/>
</dbReference>
<dbReference type="Gene3D" id="1.20.1280.50">
    <property type="match status" value="1"/>
</dbReference>
<evidence type="ECO:0000313" key="3">
    <source>
        <dbReference type="EnsemblPlants" id="TraesCS6D02G063700.1.cds1"/>
    </source>
</evidence>
<sequence>MSRHRRSPLDDDDLLSEILLRLPPQPSSLPRASLVCKRWRGLASDPGFCRCFRIHHRRNPPLLGLFDSHPIVPFRPTVDPPNRVSPGRFSLQLSDSRHVRSLGCRHGLALYFDCVLPQLLVWDPIHGDQRRIALPPGFDAERALIDGAVLRAAGDAHFQFQVLLVGALDDDDDEDAEGQMVSVFTCVYSSETGVWGNLFSTLITAESYVSLGPAVLVGDSVYSILVTSPGYELDPETQILEFDLKMQSLATIQLPVDMLEYCRLMPVRADGGGLGLFLVSNFTAQLWKRKTDCNGVASWGLGRTVALDELLSLNSESGYLISIIGYAEENNLVFLGTAEGVFMIQLESLQFTKLSGDVMFPRHHPFESVYTTG</sequence>
<dbReference type="Gramene" id="TraesCS6D02G063700.1">
    <property type="protein sequence ID" value="TraesCS6D02G063700.1.cds1"/>
    <property type="gene ID" value="TraesCS6D02G063700"/>
</dbReference>
<dbReference type="EnsemblPlants" id="TraesCS6D02G063700.1">
    <property type="protein sequence ID" value="TraesCS6D02G063700.1.cds1"/>
    <property type="gene ID" value="TraesCS6D02G063700"/>
</dbReference>
<reference evidence="3" key="2">
    <citation type="submission" date="2018-10" db="UniProtKB">
        <authorList>
            <consortium name="EnsemblPlants"/>
        </authorList>
    </citation>
    <scope>IDENTIFICATION</scope>
</reference>
<reference evidence="3" key="1">
    <citation type="submission" date="2018-08" db="EMBL/GenBank/DDBJ databases">
        <authorList>
            <person name="Rossello M."/>
        </authorList>
    </citation>
    <scope>NUCLEOTIDE SEQUENCE [LARGE SCALE GENOMIC DNA]</scope>
    <source>
        <strain evidence="3">cv. Chinese Spring</strain>
    </source>
</reference>
<evidence type="ECO:0000259" key="2">
    <source>
        <dbReference type="Pfam" id="PF23635"/>
    </source>
</evidence>
<dbReference type="Gramene" id="TraesRN6D0100144000.1">
    <property type="protein sequence ID" value="TraesRN6D0100144000.1"/>
    <property type="gene ID" value="TraesRN6D0100144000"/>
</dbReference>
<dbReference type="Gramene" id="TraesSTA6D03G03654370.1">
    <property type="protein sequence ID" value="TraesSTA6D03G03654370.1.CDS1"/>
    <property type="gene ID" value="TraesSTA6D03G03654370"/>
</dbReference>
<dbReference type="STRING" id="4565.A0A3B6QCT4"/>
<dbReference type="Gramene" id="TraesPARA_EIv1.0_2209710.1">
    <property type="protein sequence ID" value="TraesPARA_EIv1.0_2209710.1.CDS1"/>
    <property type="gene ID" value="TraesPARA_EIv1.0_2209710"/>
</dbReference>
<dbReference type="Gramene" id="TraesMAC6D03G03659720.1">
    <property type="protein sequence ID" value="TraesMAC6D03G03659720.1.CDS1"/>
    <property type="gene ID" value="TraesMAC6D03G03659720"/>
</dbReference>
<dbReference type="Gramene" id="TraesWEE_scaffold_090899_01G000100.1">
    <property type="protein sequence ID" value="TraesWEE_scaffold_090899_01G000100.1"/>
    <property type="gene ID" value="TraesWEE_scaffold_090899_01G000100"/>
</dbReference>
<name>A0A3B6QCT4_WHEAT</name>